<keyword evidence="4 6" id="KW-0041">Annexin</keyword>
<dbReference type="SUPFAM" id="SSF47874">
    <property type="entry name" value="Annexin"/>
    <property type="match status" value="1"/>
</dbReference>
<evidence type="ECO:0000313" key="8">
    <source>
        <dbReference type="EMBL" id="MIC88856.1"/>
    </source>
</evidence>
<dbReference type="GO" id="GO:0005544">
    <property type="term" value="F:calcium-dependent phospholipid binding"/>
    <property type="evidence" value="ECO:0007669"/>
    <property type="project" value="UniProtKB-KW"/>
</dbReference>
<dbReference type="PROSITE" id="PS00223">
    <property type="entry name" value="ANNEXIN_1"/>
    <property type="match status" value="2"/>
</dbReference>
<evidence type="ECO:0000256" key="6">
    <source>
        <dbReference type="RuleBase" id="RU003540"/>
    </source>
</evidence>
<keyword evidence="5 6" id="KW-0111">Calcium/phospholipid-binding</keyword>
<feature type="compositionally biased region" description="Pro residues" evidence="7">
    <location>
        <begin position="1"/>
        <end position="25"/>
    </location>
</feature>
<keyword evidence="3 6" id="KW-0106">Calcium</keyword>
<dbReference type="PROSITE" id="PS51897">
    <property type="entry name" value="ANNEXIN_2"/>
    <property type="match status" value="4"/>
</dbReference>
<dbReference type="PRINTS" id="PR00196">
    <property type="entry name" value="ANNEXIN"/>
</dbReference>
<dbReference type="GO" id="GO:0001786">
    <property type="term" value="F:phosphatidylserine binding"/>
    <property type="evidence" value="ECO:0007669"/>
    <property type="project" value="TreeGrafter"/>
</dbReference>
<dbReference type="GO" id="GO:0005634">
    <property type="term" value="C:nucleus"/>
    <property type="evidence" value="ECO:0007669"/>
    <property type="project" value="TreeGrafter"/>
</dbReference>
<evidence type="ECO:0000256" key="7">
    <source>
        <dbReference type="SAM" id="MobiDB-lite"/>
    </source>
</evidence>
<feature type="region of interest" description="Disordered" evidence="7">
    <location>
        <begin position="125"/>
        <end position="163"/>
    </location>
</feature>
<organism evidence="8">
    <name type="scientific">Scolopendra viridis</name>
    <name type="common">Giant centipede</name>
    <dbReference type="NCBI Taxonomy" id="118503"/>
    <lineage>
        <taxon>Eukaryota</taxon>
        <taxon>Metazoa</taxon>
        <taxon>Ecdysozoa</taxon>
        <taxon>Arthropoda</taxon>
        <taxon>Myriapoda</taxon>
        <taxon>Chilopoda</taxon>
        <taxon>Pleurostigmophora</taxon>
        <taxon>Scolopendromorpha</taxon>
        <taxon>Scolopendridae</taxon>
        <taxon>Scolopendra</taxon>
    </lineage>
</organism>
<dbReference type="FunFam" id="1.10.220.10:FF:000001">
    <property type="entry name" value="Annexin"/>
    <property type="match status" value="1"/>
</dbReference>
<proteinExistence type="inferred from homology"/>
<dbReference type="SMART" id="SM00335">
    <property type="entry name" value="ANX"/>
    <property type="match status" value="4"/>
</dbReference>
<evidence type="ECO:0000256" key="3">
    <source>
        <dbReference type="ARBA" id="ARBA00022837"/>
    </source>
</evidence>
<dbReference type="GO" id="GO:0012506">
    <property type="term" value="C:vesicle membrane"/>
    <property type="evidence" value="ECO:0007669"/>
    <property type="project" value="TreeGrafter"/>
</dbReference>
<dbReference type="GO" id="GO:0005737">
    <property type="term" value="C:cytoplasm"/>
    <property type="evidence" value="ECO:0007669"/>
    <property type="project" value="TreeGrafter"/>
</dbReference>
<comment type="domain">
    <text evidence="6">A pair of annexin repeats may form one binding site for calcium and phospholipid.</text>
</comment>
<dbReference type="InterPro" id="IPR018502">
    <property type="entry name" value="Annexin_repeat"/>
</dbReference>
<name>A0A4D5R9Q8_SCOVI</name>
<dbReference type="InterPro" id="IPR037104">
    <property type="entry name" value="Annexin_sf"/>
</dbReference>
<keyword evidence="2 6" id="KW-0677">Repeat</keyword>
<sequence>MSYPPYPPGPGNYPYPPSNPYPNPPIATGNYGFATDVYSGTPSHPVPPMSQVPQYGYPSNPVPYPGASNAQQPASYGSLPYPPQPPQASAGTCLSYPTQSYSSLPNTYNPPQSQFYPNLSANTTAAYSSQPSVPPPSASSTYGSPYPTVPQPQKSYPTSHSPVPLAQSTYNKMYASGTVREHQPFSPEEDAKVLRKAMKGLGTDEKAIIAVLSRRTNAQRQQILITYKTHFGRDLIKDLKSELSGHLEDVIVALMTPTAYFLAQQLHKATSGLGTDETAIIEILCPLSNHEVREVNAAYYQLFHKPLEKHLIEDTSGHFRRLLVSLCMGNRNENPSVDHAKAMQDANALYQAGEAHWGTDESIFNSILVSQSFPQLQAVFAEYQKLTGKRIQQSIKNEFSGDIERGLLAIVKCAENVSAYFAERLYHSMAGAGTDDRSLIRIITTRCEIDMVLIKQEFQRMFGKSLDSFIAGDTSGDYKRVLLALVQ</sequence>
<protein>
    <recommendedName>
        <fullName evidence="6">Annexin</fullName>
    </recommendedName>
</protein>
<accession>A0A4D5R9Q8</accession>
<dbReference type="PANTHER" id="PTHR10502">
    <property type="entry name" value="ANNEXIN"/>
    <property type="match status" value="1"/>
</dbReference>
<dbReference type="InterPro" id="IPR018252">
    <property type="entry name" value="Annexin_repeat_CS"/>
</dbReference>
<dbReference type="GO" id="GO:0005886">
    <property type="term" value="C:plasma membrane"/>
    <property type="evidence" value="ECO:0007669"/>
    <property type="project" value="TreeGrafter"/>
</dbReference>
<dbReference type="PANTHER" id="PTHR10502:SF102">
    <property type="entry name" value="ANNEXIN B11"/>
    <property type="match status" value="1"/>
</dbReference>
<feature type="region of interest" description="Disordered" evidence="7">
    <location>
        <begin position="1"/>
        <end position="94"/>
    </location>
</feature>
<dbReference type="InterPro" id="IPR001464">
    <property type="entry name" value="Annexin"/>
</dbReference>
<evidence type="ECO:0000256" key="2">
    <source>
        <dbReference type="ARBA" id="ARBA00022737"/>
    </source>
</evidence>
<dbReference type="Gene3D" id="1.10.220.10">
    <property type="entry name" value="Annexin"/>
    <property type="match status" value="4"/>
</dbReference>
<dbReference type="EMBL" id="GGNE01000315">
    <property type="protein sequence ID" value="MIC88856.1"/>
    <property type="molecule type" value="Transcribed_RNA"/>
</dbReference>
<evidence type="ECO:0000256" key="4">
    <source>
        <dbReference type="ARBA" id="ARBA00023216"/>
    </source>
</evidence>
<evidence type="ECO:0000256" key="1">
    <source>
        <dbReference type="ARBA" id="ARBA00007831"/>
    </source>
</evidence>
<comment type="similarity">
    <text evidence="1 6">Belongs to the annexin family.</text>
</comment>
<dbReference type="FunFam" id="1.10.220.10:FF:000003">
    <property type="entry name" value="Annexin"/>
    <property type="match status" value="1"/>
</dbReference>
<reference evidence="8" key="1">
    <citation type="journal article" date="2018" name="Toxicon">
        <title>Venom-gland transcriptomics and venom proteomics of the giant Florida blue centipede, Scolopendra viridis.</title>
        <authorList>
            <person name="Ward M.J."/>
            <person name="Rokyta D.R."/>
        </authorList>
    </citation>
    <scope>NUCLEOTIDE SEQUENCE</scope>
    <source>
        <tissue evidence="8">Venom gland</tissue>
    </source>
</reference>
<dbReference type="GO" id="GO:0005509">
    <property type="term" value="F:calcium ion binding"/>
    <property type="evidence" value="ECO:0007669"/>
    <property type="project" value="InterPro"/>
</dbReference>
<evidence type="ECO:0000256" key="5">
    <source>
        <dbReference type="ARBA" id="ARBA00023302"/>
    </source>
</evidence>
<dbReference type="FunFam" id="1.10.220.10:FF:000002">
    <property type="entry name" value="Annexin"/>
    <property type="match status" value="1"/>
</dbReference>
<dbReference type="AlphaFoldDB" id="A0A4D5R9Q8"/>
<dbReference type="Pfam" id="PF00191">
    <property type="entry name" value="Annexin"/>
    <property type="match status" value="4"/>
</dbReference>
<dbReference type="FunFam" id="1.10.220.10:FF:000004">
    <property type="entry name" value="Annexin"/>
    <property type="match status" value="1"/>
</dbReference>
<feature type="compositionally biased region" description="Polar residues" evidence="7">
    <location>
        <begin position="151"/>
        <end position="163"/>
    </location>
</feature>